<dbReference type="InterPro" id="IPR054547">
    <property type="entry name" value="NNH1"/>
</dbReference>
<feature type="domain" description="NACHT N-terminal Helical" evidence="1">
    <location>
        <begin position="6"/>
        <end position="76"/>
    </location>
</feature>
<reference evidence="2 3" key="1">
    <citation type="submission" date="2024-03" db="EMBL/GenBank/DDBJ databases">
        <title>Novel Streptomyces species of biotechnological and ecological value are a feature of Machair soil.</title>
        <authorList>
            <person name="Prole J.R."/>
            <person name="Goodfellow M."/>
            <person name="Allenby N."/>
            <person name="Ward A.C."/>
        </authorList>
    </citation>
    <scope>NUCLEOTIDE SEQUENCE [LARGE SCALE GENOMIC DNA]</scope>
    <source>
        <strain evidence="2 3">MS1.HAVA.3</strain>
    </source>
</reference>
<dbReference type="Pfam" id="PF22733">
    <property type="entry name" value="NNH1"/>
    <property type="match status" value="1"/>
</dbReference>
<dbReference type="EMBL" id="JBBKAM010000002">
    <property type="protein sequence ID" value="MEJ8644880.1"/>
    <property type="molecule type" value="Genomic_DNA"/>
</dbReference>
<evidence type="ECO:0000313" key="3">
    <source>
        <dbReference type="Proteomes" id="UP001382904"/>
    </source>
</evidence>
<dbReference type="Proteomes" id="UP001382904">
    <property type="component" value="Unassembled WGS sequence"/>
</dbReference>
<gene>
    <name evidence="2" type="ORF">WKI68_33760</name>
</gene>
<sequence length="81" mass="8393">MPRWRKPSAELGEAEIRRLADTLAARLGDATARLPEHERLAALAAVGDAFAALGPLDADALFAADLEPSALAAAVPPPRPA</sequence>
<proteinExistence type="predicted"/>
<comment type="caution">
    <text evidence="2">The sequence shown here is derived from an EMBL/GenBank/DDBJ whole genome shotgun (WGS) entry which is preliminary data.</text>
</comment>
<name>A0ABU8UAG2_9ACTN</name>
<protein>
    <recommendedName>
        <fullName evidence="1">NACHT N-terminal Helical domain-containing protein</fullName>
    </recommendedName>
</protein>
<keyword evidence="3" id="KW-1185">Reference proteome</keyword>
<organism evidence="2 3">
    <name type="scientific">Streptomyces caledonius</name>
    <dbReference type="NCBI Taxonomy" id="3134107"/>
    <lineage>
        <taxon>Bacteria</taxon>
        <taxon>Bacillati</taxon>
        <taxon>Actinomycetota</taxon>
        <taxon>Actinomycetes</taxon>
        <taxon>Kitasatosporales</taxon>
        <taxon>Streptomycetaceae</taxon>
        <taxon>Streptomyces</taxon>
    </lineage>
</organism>
<accession>A0ABU8UAG2</accession>
<evidence type="ECO:0000313" key="2">
    <source>
        <dbReference type="EMBL" id="MEJ8644880.1"/>
    </source>
</evidence>
<evidence type="ECO:0000259" key="1">
    <source>
        <dbReference type="Pfam" id="PF22733"/>
    </source>
</evidence>